<evidence type="ECO:0000313" key="8">
    <source>
        <dbReference type="EMBL" id="RHL41578.1"/>
    </source>
</evidence>
<feature type="domain" description="Secretin/TonB short N-terminal" evidence="7">
    <location>
        <begin position="48"/>
        <end position="99"/>
    </location>
</feature>
<organism evidence="8 9">
    <name type="scientific">Segatella copri</name>
    <dbReference type="NCBI Taxonomy" id="165179"/>
    <lineage>
        <taxon>Bacteria</taxon>
        <taxon>Pseudomonadati</taxon>
        <taxon>Bacteroidota</taxon>
        <taxon>Bacteroidia</taxon>
        <taxon>Bacteroidales</taxon>
        <taxon>Prevotellaceae</taxon>
        <taxon>Segatella</taxon>
    </lineage>
</organism>
<dbReference type="InterPro" id="IPR008969">
    <property type="entry name" value="CarboxyPept-like_regulatory"/>
</dbReference>
<comment type="subcellular location">
    <subcellularLocation>
        <location evidence="5">Cell outer membrane</location>
        <topology evidence="5">Multi-pass membrane protein</topology>
    </subcellularLocation>
</comment>
<evidence type="ECO:0000259" key="7">
    <source>
        <dbReference type="SMART" id="SM00965"/>
    </source>
</evidence>
<dbReference type="GO" id="GO:0044718">
    <property type="term" value="P:siderophore transmembrane transport"/>
    <property type="evidence" value="ECO:0007669"/>
    <property type="project" value="TreeGrafter"/>
</dbReference>
<comment type="similarity">
    <text evidence="5">Belongs to the TonB-dependent receptor family.</text>
</comment>
<dbReference type="InterPro" id="IPR012910">
    <property type="entry name" value="Plug_dom"/>
</dbReference>
<dbReference type="PANTHER" id="PTHR30069">
    <property type="entry name" value="TONB-DEPENDENT OUTER MEMBRANE RECEPTOR"/>
    <property type="match status" value="1"/>
</dbReference>
<dbReference type="SMART" id="SM00965">
    <property type="entry name" value="STN"/>
    <property type="match status" value="1"/>
</dbReference>
<dbReference type="SUPFAM" id="SSF49464">
    <property type="entry name" value="Carboxypeptidase regulatory domain-like"/>
    <property type="match status" value="1"/>
</dbReference>
<dbReference type="InterPro" id="IPR023996">
    <property type="entry name" value="TonB-dep_OMP_SusC/RagA"/>
</dbReference>
<dbReference type="RefSeq" id="WP_118415422.1">
    <property type="nucleotide sequence ID" value="NZ_QROP01000003.1"/>
</dbReference>
<evidence type="ECO:0000256" key="3">
    <source>
        <dbReference type="ARBA" id="ARBA00023136"/>
    </source>
</evidence>
<dbReference type="GO" id="GO:0009279">
    <property type="term" value="C:cell outer membrane"/>
    <property type="evidence" value="ECO:0007669"/>
    <property type="project" value="UniProtKB-SubCell"/>
</dbReference>
<comment type="caution">
    <text evidence="8">The sequence shown here is derived from an EMBL/GenBank/DDBJ whole genome shotgun (WGS) entry which is preliminary data.</text>
</comment>
<evidence type="ECO:0000313" key="9">
    <source>
        <dbReference type="Proteomes" id="UP000283672"/>
    </source>
</evidence>
<keyword evidence="5" id="KW-0812">Transmembrane</keyword>
<keyword evidence="2 6" id="KW-0732">Signal</keyword>
<dbReference type="Gene3D" id="3.55.50.30">
    <property type="match status" value="1"/>
</dbReference>
<keyword evidence="1 5" id="KW-0813">Transport</keyword>
<dbReference type="GO" id="GO:0015344">
    <property type="term" value="F:siderophore uptake transmembrane transporter activity"/>
    <property type="evidence" value="ECO:0007669"/>
    <property type="project" value="TreeGrafter"/>
</dbReference>
<accession>A0AA93BN98</accession>
<dbReference type="FunFam" id="2.60.40.1120:FF:000003">
    <property type="entry name" value="Outer membrane protein Omp121"/>
    <property type="match status" value="1"/>
</dbReference>
<dbReference type="InterPro" id="IPR037066">
    <property type="entry name" value="Plug_dom_sf"/>
</dbReference>
<dbReference type="Gene3D" id="2.170.130.10">
    <property type="entry name" value="TonB-dependent receptor, plug domain"/>
    <property type="match status" value="1"/>
</dbReference>
<dbReference type="InterPro" id="IPR039426">
    <property type="entry name" value="TonB-dep_rcpt-like"/>
</dbReference>
<keyword evidence="5" id="KW-1134">Transmembrane beta strand</keyword>
<dbReference type="Gene3D" id="2.60.40.1120">
    <property type="entry name" value="Carboxypeptidase-like, regulatory domain"/>
    <property type="match status" value="1"/>
</dbReference>
<evidence type="ECO:0000256" key="6">
    <source>
        <dbReference type="SAM" id="SignalP"/>
    </source>
</evidence>
<feature type="chain" id="PRO_5041638443" evidence="6">
    <location>
        <begin position="24"/>
        <end position="630"/>
    </location>
</feature>
<dbReference type="AlphaFoldDB" id="A0AA93BN98"/>
<keyword evidence="4 5" id="KW-0998">Cell outer membrane</keyword>
<dbReference type="Pfam" id="PF07660">
    <property type="entry name" value="STN"/>
    <property type="match status" value="1"/>
</dbReference>
<dbReference type="Pfam" id="PF13715">
    <property type="entry name" value="CarbopepD_reg_2"/>
    <property type="match status" value="1"/>
</dbReference>
<evidence type="ECO:0000256" key="4">
    <source>
        <dbReference type="ARBA" id="ARBA00023237"/>
    </source>
</evidence>
<keyword evidence="3 5" id="KW-0472">Membrane</keyword>
<dbReference type="PANTHER" id="PTHR30069:SF29">
    <property type="entry name" value="HEMOGLOBIN AND HEMOGLOBIN-HAPTOGLOBIN-BINDING PROTEIN 1-RELATED"/>
    <property type="match status" value="1"/>
</dbReference>
<sequence length="630" mass="69895">MNLKRISASCFCLLLAGQMTLSAQNVSFSSNKVTLKSAFEKIEKESKYKIAYNSSQLDANRSVTLTKKSDDVFGMLNQLLKGTNFTYEMEGNYIVIKPQQKAKSQAHGKKIKVRGVVKDETGEPVIGATVMEKGTTNNGVVTDLDGNYTIEIPADGMLAVSYIGCKDQDIKVNGREVINVNLADDNKVLSEVVVVGYGTQKKANLTGAVSMITADDINNRPVSNAAGALQGADPSVNLTFNSGSLDSGYSIDIRGVASINGGSPLVLADGMEVNLSQINPNDIESISVLKDASASAIYGAKASSGVILITTKSGKDSEGKASISYNGRVGWKQNTTSTDFIHTGYDHVNLVNQFYEAYQGKLMANYTDKDLQMLYDRRNDKTENPDRPWTVVGDDGKYYYYGNFDWYDYFYRKTRPEQEHNVSVTGGNDKVNYFASGRFFTQDGIFNIYKDNYQNVSFRGKLNAKLSKHLTYSVNFNYNKTAYKYAGFYNEQQTISSLQSNILSSFVPRNPDGSVVQYTNQLTSNSPLGSGHAGFLTANEARNSRENKYWIVANQLDYKVFDDLVLTASYAYNNRNYIYKRRSMPFEYSRAEGATSTFTSGTITDYYQEGHMQIDDNNLNIYGTYTPILC</sequence>
<gene>
    <name evidence="8" type="ORF">DW026_01680</name>
</gene>
<evidence type="ECO:0000256" key="1">
    <source>
        <dbReference type="ARBA" id="ARBA00022448"/>
    </source>
</evidence>
<name>A0AA93BN98_9BACT</name>
<dbReference type="PROSITE" id="PS52016">
    <property type="entry name" value="TONB_DEPENDENT_REC_3"/>
    <property type="match status" value="1"/>
</dbReference>
<dbReference type="EMBL" id="QROP01000003">
    <property type="protein sequence ID" value="RHL41578.1"/>
    <property type="molecule type" value="Genomic_DNA"/>
</dbReference>
<dbReference type="SUPFAM" id="SSF56935">
    <property type="entry name" value="Porins"/>
    <property type="match status" value="1"/>
</dbReference>
<reference evidence="8 9" key="1">
    <citation type="submission" date="2018-08" db="EMBL/GenBank/DDBJ databases">
        <title>A genome reference for cultivated species of the human gut microbiota.</title>
        <authorList>
            <person name="Zou Y."/>
            <person name="Xue W."/>
            <person name="Luo G."/>
        </authorList>
    </citation>
    <scope>NUCLEOTIDE SEQUENCE [LARGE SCALE GENOMIC DNA]</scope>
    <source>
        <strain evidence="8 9">AF38-11</strain>
    </source>
</reference>
<dbReference type="NCBIfam" id="TIGR04056">
    <property type="entry name" value="OMP_RagA_SusC"/>
    <property type="match status" value="1"/>
</dbReference>
<evidence type="ECO:0000256" key="2">
    <source>
        <dbReference type="ARBA" id="ARBA00022729"/>
    </source>
</evidence>
<evidence type="ECO:0000256" key="5">
    <source>
        <dbReference type="PROSITE-ProRule" id="PRU01360"/>
    </source>
</evidence>
<protein>
    <submittedName>
        <fullName evidence="8">SusC/RagA family TonB-linked outer membrane protein</fullName>
    </submittedName>
</protein>
<dbReference type="InterPro" id="IPR023997">
    <property type="entry name" value="TonB-dep_OMP_SusC/RagA_CS"/>
</dbReference>
<dbReference type="Pfam" id="PF07715">
    <property type="entry name" value="Plug"/>
    <property type="match status" value="1"/>
</dbReference>
<dbReference type="NCBIfam" id="TIGR04057">
    <property type="entry name" value="SusC_RagA_signa"/>
    <property type="match status" value="1"/>
</dbReference>
<dbReference type="Proteomes" id="UP000283672">
    <property type="component" value="Unassembled WGS sequence"/>
</dbReference>
<proteinExistence type="inferred from homology"/>
<dbReference type="InterPro" id="IPR011662">
    <property type="entry name" value="Secretin/TonB_short_N"/>
</dbReference>
<feature type="signal peptide" evidence="6">
    <location>
        <begin position="1"/>
        <end position="23"/>
    </location>
</feature>